<accession>A0A2W4W3L5</accession>
<dbReference type="EMBL" id="QBML01000038">
    <property type="protein sequence ID" value="PZO36669.1"/>
    <property type="molecule type" value="Genomic_DNA"/>
</dbReference>
<name>A0A2W4W3L5_9CYAN</name>
<dbReference type="AlphaFoldDB" id="A0A2W4W3L5"/>
<dbReference type="Pfam" id="PF12158">
    <property type="entry name" value="DUF3592"/>
    <property type="match status" value="1"/>
</dbReference>
<reference evidence="2 3" key="1">
    <citation type="submission" date="2018-04" db="EMBL/GenBank/DDBJ databases">
        <authorList>
            <person name="Go L.Y."/>
            <person name="Mitchell J.A."/>
        </authorList>
    </citation>
    <scope>NUCLEOTIDE SEQUENCE [LARGE SCALE GENOMIC DNA]</scope>
    <source>
        <strain evidence="2">ULC066bin1</strain>
    </source>
</reference>
<protein>
    <recommendedName>
        <fullName evidence="1">DUF3592 domain-containing protein</fullName>
    </recommendedName>
</protein>
<sequence>MFKNNKFMPIILLLIGAGLLFLVVSGSFTVINNLLEGYLSQSWGSVNGKVISSNINSSKTKNGYSYTPEVVYEYSVVHNVYTNKTIAFYFESTDSNNAGARVSKYLTGSHVKVFYNPNSPSISWACHQLSQITEAVR</sequence>
<evidence type="ECO:0000259" key="1">
    <source>
        <dbReference type="Pfam" id="PF12158"/>
    </source>
</evidence>
<evidence type="ECO:0000313" key="3">
    <source>
        <dbReference type="Proteomes" id="UP000249467"/>
    </source>
</evidence>
<feature type="domain" description="DUF3592" evidence="1">
    <location>
        <begin position="46"/>
        <end position="124"/>
    </location>
</feature>
<gene>
    <name evidence="2" type="ORF">DCF19_20910</name>
</gene>
<proteinExistence type="predicted"/>
<comment type="caution">
    <text evidence="2">The sequence shown here is derived from an EMBL/GenBank/DDBJ whole genome shotgun (WGS) entry which is preliminary data.</text>
</comment>
<reference evidence="2 3" key="2">
    <citation type="submission" date="2018-06" db="EMBL/GenBank/DDBJ databases">
        <title>Metagenomic assembly of (sub)arctic Cyanobacteria and their associated microbiome from non-axenic cultures.</title>
        <authorList>
            <person name="Baurain D."/>
        </authorList>
    </citation>
    <scope>NUCLEOTIDE SEQUENCE [LARGE SCALE GENOMIC DNA]</scope>
    <source>
        <strain evidence="2">ULC066bin1</strain>
    </source>
</reference>
<organism evidence="2 3">
    <name type="scientific">Pseudanabaena frigida</name>
    <dbReference type="NCBI Taxonomy" id="945775"/>
    <lineage>
        <taxon>Bacteria</taxon>
        <taxon>Bacillati</taxon>
        <taxon>Cyanobacteriota</taxon>
        <taxon>Cyanophyceae</taxon>
        <taxon>Pseudanabaenales</taxon>
        <taxon>Pseudanabaenaceae</taxon>
        <taxon>Pseudanabaena</taxon>
    </lineage>
</organism>
<evidence type="ECO:0000313" key="2">
    <source>
        <dbReference type="EMBL" id="PZO36669.1"/>
    </source>
</evidence>
<dbReference type="Proteomes" id="UP000249467">
    <property type="component" value="Unassembled WGS sequence"/>
</dbReference>
<dbReference type="InterPro" id="IPR021994">
    <property type="entry name" value="DUF3592"/>
</dbReference>